<gene>
    <name evidence="1" type="ORF">SAMN04488498_11975</name>
</gene>
<name>A0A1I4DUI7_9HYPH</name>
<dbReference type="RefSeq" id="WP_149762714.1">
    <property type="nucleotide sequence ID" value="NZ_BSPE01000062.1"/>
</dbReference>
<protein>
    <submittedName>
        <fullName evidence="1">Uncharacterized protein</fullName>
    </submittedName>
</protein>
<proteinExistence type="predicted"/>
<sequence>MAGKMSDSVATALQTVGIAAMMAEHISATVVVESVKMVIALNAVEYFVSVNAVTNSILAQI</sequence>
<dbReference type="EMBL" id="FOSL01000019">
    <property type="protein sequence ID" value="SFK96330.1"/>
    <property type="molecule type" value="Genomic_DNA"/>
</dbReference>
<organism evidence="1 2">
    <name type="scientific">Neomesorhizobium albiziae</name>
    <dbReference type="NCBI Taxonomy" id="335020"/>
    <lineage>
        <taxon>Bacteria</taxon>
        <taxon>Pseudomonadati</taxon>
        <taxon>Pseudomonadota</taxon>
        <taxon>Alphaproteobacteria</taxon>
        <taxon>Hyphomicrobiales</taxon>
        <taxon>Phyllobacteriaceae</taxon>
        <taxon>Neomesorhizobium</taxon>
    </lineage>
</organism>
<accession>A0A1I4DUI7</accession>
<evidence type="ECO:0000313" key="1">
    <source>
        <dbReference type="EMBL" id="SFK96330.1"/>
    </source>
</evidence>
<dbReference type="Proteomes" id="UP000323300">
    <property type="component" value="Unassembled WGS sequence"/>
</dbReference>
<reference evidence="1 2" key="1">
    <citation type="submission" date="2016-10" db="EMBL/GenBank/DDBJ databases">
        <authorList>
            <person name="Varghese N."/>
            <person name="Submissions S."/>
        </authorList>
    </citation>
    <scope>NUCLEOTIDE SEQUENCE [LARGE SCALE GENOMIC DNA]</scope>
    <source>
        <strain evidence="1 2">DSM 21822</strain>
    </source>
</reference>
<keyword evidence="2" id="KW-1185">Reference proteome</keyword>
<dbReference type="AlphaFoldDB" id="A0A1I4DUI7"/>
<evidence type="ECO:0000313" key="2">
    <source>
        <dbReference type="Proteomes" id="UP000323300"/>
    </source>
</evidence>